<keyword evidence="2" id="KW-1185">Reference proteome</keyword>
<evidence type="ECO:0000313" key="1">
    <source>
        <dbReference type="EMBL" id="KAF0744265.1"/>
    </source>
</evidence>
<dbReference type="PANTHER" id="PTHR12475">
    <property type="match status" value="1"/>
</dbReference>
<protein>
    <recommendedName>
        <fullName evidence="3">Thioesterase domain-containing protein</fullName>
    </recommendedName>
</protein>
<reference evidence="1 2" key="1">
    <citation type="submission" date="2019-07" db="EMBL/GenBank/DDBJ databases">
        <title>Genomics analysis of Aphanomyces spp. identifies a new class of oomycete effector associated with host adaptation.</title>
        <authorList>
            <person name="Gaulin E."/>
        </authorList>
    </citation>
    <scope>NUCLEOTIDE SEQUENCE [LARGE SCALE GENOMIC DNA]</scope>
    <source>
        <strain evidence="1 2">ATCC 201684</strain>
    </source>
</reference>
<dbReference type="CDD" id="cd00586">
    <property type="entry name" value="4HBT"/>
    <property type="match status" value="1"/>
</dbReference>
<sequence>MVVHVARSLWNLGSAALTRALHRNKQALNGLSITEPAVWKARVGLADMGLAMHINNSSAVANMELARWHVSGLSGLAQLVFKEKWSFLAGSNMIRYRHEIFPGRAYEIHTEVIYWDDSWSFFRHRFVCPATGKLFIEGVTRVMLKNGRKTVPFDDVLRLLNVNRARPTEMPDVVKGYLAWDGATKVNMESWTPPPK</sequence>
<dbReference type="AlphaFoldDB" id="A0A6G0XV35"/>
<dbReference type="PANTHER" id="PTHR12475:SF4">
    <property type="entry name" value="PROTEIN THEM6"/>
    <property type="match status" value="1"/>
</dbReference>
<dbReference type="Gene3D" id="3.10.129.10">
    <property type="entry name" value="Hotdog Thioesterase"/>
    <property type="match status" value="1"/>
</dbReference>
<evidence type="ECO:0008006" key="3">
    <source>
        <dbReference type="Google" id="ProtNLM"/>
    </source>
</evidence>
<proteinExistence type="predicted"/>
<dbReference type="InterPro" id="IPR051490">
    <property type="entry name" value="THEM6_lcsJ_thioesterase"/>
</dbReference>
<comment type="caution">
    <text evidence="1">The sequence shown here is derived from an EMBL/GenBank/DDBJ whole genome shotgun (WGS) entry which is preliminary data.</text>
</comment>
<name>A0A6G0XV35_9STRA</name>
<gene>
    <name evidence="1" type="ORF">Ae201684_000755</name>
</gene>
<organism evidence="1 2">
    <name type="scientific">Aphanomyces euteiches</name>
    <dbReference type="NCBI Taxonomy" id="100861"/>
    <lineage>
        <taxon>Eukaryota</taxon>
        <taxon>Sar</taxon>
        <taxon>Stramenopiles</taxon>
        <taxon>Oomycota</taxon>
        <taxon>Saprolegniomycetes</taxon>
        <taxon>Saprolegniales</taxon>
        <taxon>Verrucalvaceae</taxon>
        <taxon>Aphanomyces</taxon>
    </lineage>
</organism>
<accession>A0A6G0XV35</accession>
<evidence type="ECO:0000313" key="2">
    <source>
        <dbReference type="Proteomes" id="UP000481153"/>
    </source>
</evidence>
<dbReference type="Proteomes" id="UP000481153">
    <property type="component" value="Unassembled WGS sequence"/>
</dbReference>
<dbReference type="SUPFAM" id="SSF54637">
    <property type="entry name" value="Thioesterase/thiol ester dehydrase-isomerase"/>
    <property type="match status" value="1"/>
</dbReference>
<dbReference type="EMBL" id="VJMJ01000009">
    <property type="protein sequence ID" value="KAF0744265.1"/>
    <property type="molecule type" value="Genomic_DNA"/>
</dbReference>
<dbReference type="InterPro" id="IPR029069">
    <property type="entry name" value="HotDog_dom_sf"/>
</dbReference>
<dbReference type="VEuPathDB" id="FungiDB:AeMF1_000726"/>
<dbReference type="Pfam" id="PF13279">
    <property type="entry name" value="4HBT_2"/>
    <property type="match status" value="1"/>
</dbReference>